<protein>
    <recommendedName>
        <fullName evidence="4">FLYWCH-type domain-containing protein</fullName>
    </recommendedName>
</protein>
<accession>A0AAD9P076</accession>
<keyword evidence="3" id="KW-1185">Reference proteome</keyword>
<dbReference type="Proteomes" id="UP001209878">
    <property type="component" value="Unassembled WGS sequence"/>
</dbReference>
<comment type="caution">
    <text evidence="2">The sequence shown here is derived from an EMBL/GenBank/DDBJ whole genome shotgun (WGS) entry which is preliminary data.</text>
</comment>
<evidence type="ECO:0008006" key="4">
    <source>
        <dbReference type="Google" id="ProtNLM"/>
    </source>
</evidence>
<dbReference type="EMBL" id="JAODUO010000225">
    <property type="protein sequence ID" value="KAK2185722.1"/>
    <property type="molecule type" value="Genomic_DNA"/>
</dbReference>
<keyword evidence="1" id="KW-0812">Transmembrane</keyword>
<gene>
    <name evidence="2" type="ORF">NP493_225g01011</name>
</gene>
<organism evidence="2 3">
    <name type="scientific">Ridgeia piscesae</name>
    <name type="common">Tubeworm</name>
    <dbReference type="NCBI Taxonomy" id="27915"/>
    <lineage>
        <taxon>Eukaryota</taxon>
        <taxon>Metazoa</taxon>
        <taxon>Spiralia</taxon>
        <taxon>Lophotrochozoa</taxon>
        <taxon>Annelida</taxon>
        <taxon>Polychaeta</taxon>
        <taxon>Sedentaria</taxon>
        <taxon>Canalipalpata</taxon>
        <taxon>Sabellida</taxon>
        <taxon>Siboglinidae</taxon>
        <taxon>Ridgeia</taxon>
    </lineage>
</organism>
<evidence type="ECO:0000313" key="3">
    <source>
        <dbReference type="Proteomes" id="UP001209878"/>
    </source>
</evidence>
<feature type="transmembrane region" description="Helical" evidence="1">
    <location>
        <begin position="166"/>
        <end position="187"/>
    </location>
</feature>
<dbReference type="AlphaFoldDB" id="A0AAD9P076"/>
<proteinExistence type="predicted"/>
<sequence length="212" mass="23909">MIMWRCTCASKHCLASAYTDLLPANPVLKTDHNHCPEPVKLEVDRCRAEMRIRAVASNDPPARIYADNITALTDAAKAILPSVDTCNRTIARNRTHKYPAEPASLANLHIVPPWTHTLGQQQEEFPFFDNGPQNHCLRKENNLRRLAAADKWYMDGNFAMAPPKFLQLYVMHVSLGQVTIPLVYAFLQNKTSNMSRTGHCYTESLCNVRCAT</sequence>
<keyword evidence="1" id="KW-1133">Transmembrane helix</keyword>
<reference evidence="2" key="1">
    <citation type="journal article" date="2023" name="Mol. Biol. Evol.">
        <title>Third-Generation Sequencing Reveals the Adaptive Role of the Epigenome in Three Deep-Sea Polychaetes.</title>
        <authorList>
            <person name="Perez M."/>
            <person name="Aroh O."/>
            <person name="Sun Y."/>
            <person name="Lan Y."/>
            <person name="Juniper S.K."/>
            <person name="Young C.R."/>
            <person name="Angers B."/>
            <person name="Qian P.Y."/>
        </authorList>
    </citation>
    <scope>NUCLEOTIDE SEQUENCE</scope>
    <source>
        <strain evidence="2">R07B-5</strain>
    </source>
</reference>
<evidence type="ECO:0000256" key="1">
    <source>
        <dbReference type="SAM" id="Phobius"/>
    </source>
</evidence>
<name>A0AAD9P076_RIDPI</name>
<keyword evidence="1" id="KW-0472">Membrane</keyword>
<evidence type="ECO:0000313" key="2">
    <source>
        <dbReference type="EMBL" id="KAK2185722.1"/>
    </source>
</evidence>